<dbReference type="CDD" id="cd05171">
    <property type="entry name" value="PIKKc_ATM"/>
    <property type="match status" value="1"/>
</dbReference>
<dbReference type="Gene3D" id="3.30.1010.10">
    <property type="entry name" value="Phosphatidylinositol 3-kinase Catalytic Subunit, Chain A, domain 4"/>
    <property type="match status" value="1"/>
</dbReference>
<comment type="catalytic activity">
    <reaction evidence="15">
        <text>L-seryl-[protein] + ATP = O-phospho-L-seryl-[protein] + ADP + H(+)</text>
        <dbReference type="Rhea" id="RHEA:17989"/>
        <dbReference type="Rhea" id="RHEA-COMP:9863"/>
        <dbReference type="Rhea" id="RHEA-COMP:11604"/>
        <dbReference type="ChEBI" id="CHEBI:15378"/>
        <dbReference type="ChEBI" id="CHEBI:29999"/>
        <dbReference type="ChEBI" id="CHEBI:30616"/>
        <dbReference type="ChEBI" id="CHEBI:83421"/>
        <dbReference type="ChEBI" id="CHEBI:456216"/>
        <dbReference type="EC" id="2.7.11.1"/>
    </reaction>
</comment>
<keyword evidence="6 16" id="KW-0723">Serine/threonine-protein kinase</keyword>
<sequence>MSVPAVSGLQGALKLYGSDKVKERADGHTRIRGIFSDRENLRVFQESARRDGGAGWVALFQCLFQTVIMEKRVFLRSATAQAEKRLADAISLVRWMTERSVHLLSGKPFMALFTHMVHLLVHASRIFKPASLDYAKALRCLLRYPPHLANLDETGWRLLMSICWSDVLGDTVTLEDEWDETSRLEEEDIGDEIDSKDGLVGHGSGGIAKVQASSVELATLIPTLMSSPAAPLIPALPAANDLVYHHQASLGYRICEKIHRFLSQRRTNESVELNILRSLNMILETLELNCRHDFVMAGRILLPQLAGLWETGSRAIREQALIALRFFLNFCESTTGGASDEHWITDSSFLPLYQVIVDHLPREAGARWGIGVLDLHSIRLRLLPISVALKPFETDSITAGLGFTHDAAMAWTSLQFYAHVYFKVATCSPSSLTSHRDAEGDEKPLKRQKRSDPLQVLLRGCETGTQRGRLHHLQVCFFLVDQHWQQLPHDIQERLSELLLSLLDDEDIAIQDWAFLTLAQLATNQHEKRSLPTLPPFGQVETDLWKRAWAHSVRKAFGVHARSASHLGCTILSSRLVPQASTIDDVEDLMRSVDIQGPLIPADSVCAFMRLALADIRNDVRLYSVGMEGKLMTWIGKWTIVDSFLGRSRLNQHTPSDLLSVISDVCGLESHPMPAPLTLDYLPECAVVSRLIAEYDTQPIRAFGLRGAIPPVRASDLEAAPGEIQDLVHHEDEMHSMGQTARAAAQILAQQVERVLSELASTTKSSLDLKESGPIISPDKVKKGIDILLTAIAFQSLLILNGVRSDAACLDNASEALTRLAHLLQSTAYNVSSSASLWSGLRYILPLAGQAESVWPVMLRPDVSCGIRIDLFQNWVDAKNPGTAPSITLQKAIWRSQELAAAMKSLTSAALVVLSRKNLDTSTSENAVHLLQNDEEDDDFGEIRTTETDLMPHSREMTEYRRTKPEFIDLLVAFRIEGLLLSSSQPSIRDAQLVNTFLTAEGETLVTIGMSICRQIKAGSLRLSVSAFDLMLESLEEMMNSYAYSQDEGMIRLIATFLGVTAPLWISDQANDGEIGSRATFLSRSLVRKSMTNEIVSWRARLSVVLFIDEYLDYDPDMEAWHKSQRTQDMDVDDPSGPTDVIATSLVDKDLRVRFRGATSTAGLLYLSSIPASQHSPFYHETVNTLPREPKHWDSFITDLLWKLNCCVASTQLRAAAIYHLYEIPSSTDAYNVHLHLGLAEAAKRLGLAGISPLYLAHAPLIVSSQISSKQDPLLVPSLLCGFESEQAYALALLDSSAAMIVLAAIQEKASKHPSAGGPRASYDRICSAAEMSTESATIRYLGSIIARALTDRYSGLTSEDEFHPRDAFKRLQHLPGLTASALTKTLAPIAEEILGHILRLLESSSTNWMLEVLGERNDVVATVFSDIVQDAATPPDELSNLPPCSSIQDVLAGIDFLKLQVTVDSSKAVFLTLNRLFRDIHEAFLVSEQFRRVQAIALLLALHSDQCTNPVILETILLETTQLLLMPDLARAALSMLKWGFKSVRNVTIPTISLLAIFRRLGAAYAILSEGSDSMIPVADALKIWLLDQSPVWTECDNIRTAYQDARIVWKSELRAGNDSDMPPAFDSIIGQIPEADAAHRSELIHPLTSAMRQECELTAQTRNLDKVQHDTFWTLKDALGPEAPEDGVHAFLDLLHLIKGEIHPPSLNDQRQVKPFAPSQTKSTSKIVKPDASMPVRAAVVKALVKLASHVDHTLRFAAIDALRSIGSYVAPMIQAGHLQGSAEYVKLFASDPGFSEVGPKTPIVDLADIWAWLQLAQEPVAWISKLSVAIASSVQFCAEFYQAIRPYLMQNPTIARTILPHMVHAILLDPYNGARIGSNPREVLSSLFSAMLESPSTDEEITQVVISIVLHLREHRPPSSNGRLNEMIFESWLDIDNLLLSEASISGQAYATAMMFLELMTSGEGANLAVNMYDPRVQRIMYEAYSNLEDPDGFYAVKTRDVASALNRRLIHEGDHWRAFGLHGADIEAQTKESSCAPILAASKDLHRLGLNRISALLIASLRDKNALDDASSDSLMFDLAWRIGDWDLPTPSASTTSSHVLLYSALRAVHRSRDLQTAVLLVTKAIVAESRRLPGLGPQRITQVQKAVEDLLCLREIRQWLSSRVQSVLDGTVEDASIINDLKSLDSSFSFSLTQRLLAVRRSMIVGGEDREKHNVIGDITTTRLDVLRSIDRSCLLHQSRMARENGDIQAANNAVTAARLVEGDHRTDLLEDEFGQVLWAQKEHALSIQHLEQRLNVEGISGIQRATLTGRLAQWTSVAKYRTPDEIRSMFDEARLLAEVHNMTADDQGQICHDFAAFADSHQRILSRAPELEQLSMYIGRKGAELQSSTSATMTSKKSKPSSNSKSDAVERIEREIKEDEETMQELIDARNLYVKIALQMYARSLTLSDRHDDLTTQMLSLWLEHDRDQEISKAFAESLRRVPSHKFIFLGPQLAARLDRPKVIDNFNTLLSALMLRLSREHPYHILYQIITLAEGFALPAKNRRVSDGGAEGRAPAAAAILSELNNGEVSIAKTAVRQMKAFADRAIQWCLLHTKEEENAAVGGRLNLPPNFPLAKLVNLDIPIPTSPPTIDATCQYAGIPTFVRFRTQYQILGGLHRPKKMAAYDSRSVSHFQLYKGEDEVRQDAVMEQVFEMSNALLSRDRKTRERSLRFRTYVVIPLARSTGIMEFVGDSVGIGDWLKPAHHRYGQITKDIPADDFRRVLKPLQENEKTWSKLPAKFTEMLQGFHPVMRYFFTEKHRDPLAWFTMRLNYTRSAAVTSIIGWMLGIGDRHCSNILIDQVTGELVHIDFGIVFEDGQRLRIPEKVPFRLTNDMVDGFGITGVDGTFRRCSEQTLRVLRGSSALIMTVLEVFKHDPLYAWDADPDKMQRAQGGGRVNITYSASALERADRILAKIRQKLRDDISIEYRVNELIQEARSTENLAKIFIGWQPWF</sequence>
<dbReference type="FunCoup" id="A0A1Y1UMR3">
    <property type="interactions" value="165"/>
</dbReference>
<dbReference type="OrthoDB" id="381190at2759"/>
<keyword evidence="8 16" id="KW-0547">Nucleotide-binding</keyword>
<keyword evidence="12 16" id="KW-0539">Nucleus</keyword>
<gene>
    <name evidence="21" type="ORF">BD324DRAFT_619326</name>
</gene>
<dbReference type="EMBL" id="NBSH01000003">
    <property type="protein sequence ID" value="ORX39340.1"/>
    <property type="molecule type" value="Genomic_DNA"/>
</dbReference>
<dbReference type="InterPro" id="IPR011009">
    <property type="entry name" value="Kinase-like_dom_sf"/>
</dbReference>
<evidence type="ECO:0000256" key="3">
    <source>
        <dbReference type="ARBA" id="ARBA00011370"/>
    </source>
</evidence>
<evidence type="ECO:0000256" key="4">
    <source>
        <dbReference type="ARBA" id="ARBA00012513"/>
    </source>
</evidence>
<dbReference type="InterPro" id="IPR036940">
    <property type="entry name" value="PI3/4_kinase_cat_sf"/>
</dbReference>
<feature type="domain" description="PI3K/PI4K catalytic" evidence="18">
    <location>
        <begin position="2653"/>
        <end position="2967"/>
    </location>
</feature>
<dbReference type="InterPro" id="IPR044107">
    <property type="entry name" value="PIKKc_ATM"/>
</dbReference>
<comment type="similarity">
    <text evidence="2 16">Belongs to the PI3/PI4-kinase family. ATM subfamily.</text>
</comment>
<dbReference type="STRING" id="4999.A0A1Y1UMR3"/>
<comment type="function">
    <text evidence="13 16">Serine/threonine protein kinase which activates checkpoint signaling upon genotoxic stresses such as ionizing radiation (IR), ultraviolet light (UV), or DNA replication stalling, thereby acting as a DNA damage sensor. Recognizes the substrate consensus sequence [ST]-Q. Phosphorylates histone H2A to form H2AS128ph (gamma-H2A) at sites of DNA damage, involved in the regulation of DNA damage response mechanism. Required for the control of telomere length and genome stability.</text>
</comment>
<dbReference type="GeneID" id="33556970"/>
<feature type="compositionally biased region" description="Low complexity" evidence="17">
    <location>
        <begin position="2393"/>
        <end position="2412"/>
    </location>
</feature>
<dbReference type="Pfam" id="PF11640">
    <property type="entry name" value="TAN"/>
    <property type="match status" value="1"/>
</dbReference>
<evidence type="ECO:0000256" key="15">
    <source>
        <dbReference type="ARBA" id="ARBA00048679"/>
    </source>
</evidence>
<dbReference type="PROSITE" id="PS51189">
    <property type="entry name" value="FAT"/>
    <property type="match status" value="1"/>
</dbReference>
<evidence type="ECO:0000256" key="14">
    <source>
        <dbReference type="ARBA" id="ARBA00047899"/>
    </source>
</evidence>
<dbReference type="InParanoid" id="A0A1Y1UMR3"/>
<dbReference type="SMART" id="SM01343">
    <property type="entry name" value="FATC"/>
    <property type="match status" value="1"/>
</dbReference>
<dbReference type="GO" id="GO:0035556">
    <property type="term" value="P:intracellular signal transduction"/>
    <property type="evidence" value="ECO:0007669"/>
    <property type="project" value="UniProtKB-ARBA"/>
</dbReference>
<evidence type="ECO:0000256" key="2">
    <source>
        <dbReference type="ARBA" id="ARBA00010769"/>
    </source>
</evidence>
<evidence type="ECO:0000259" key="19">
    <source>
        <dbReference type="PROSITE" id="PS51189"/>
    </source>
</evidence>
<proteinExistence type="inferred from homology"/>
<feature type="region of interest" description="Disordered" evidence="17">
    <location>
        <begin position="2391"/>
        <end position="2416"/>
    </location>
</feature>
<evidence type="ECO:0000256" key="10">
    <source>
        <dbReference type="ARBA" id="ARBA00022777"/>
    </source>
</evidence>
<evidence type="ECO:0000256" key="16">
    <source>
        <dbReference type="RuleBase" id="RU365027"/>
    </source>
</evidence>
<dbReference type="EC" id="2.7.11.1" evidence="4 16"/>
<keyword evidence="10 16" id="KW-0418">Kinase</keyword>
<dbReference type="GO" id="GO:0005634">
    <property type="term" value="C:nucleus"/>
    <property type="evidence" value="ECO:0007669"/>
    <property type="project" value="UniProtKB-SubCell"/>
</dbReference>
<dbReference type="PROSITE" id="PS51190">
    <property type="entry name" value="FATC"/>
    <property type="match status" value="1"/>
</dbReference>
<keyword evidence="7 16" id="KW-0808">Transferase</keyword>
<dbReference type="Pfam" id="PF00454">
    <property type="entry name" value="PI3_PI4_kinase"/>
    <property type="match status" value="1"/>
</dbReference>
<evidence type="ECO:0000256" key="6">
    <source>
        <dbReference type="ARBA" id="ARBA00022527"/>
    </source>
</evidence>
<dbReference type="InterPro" id="IPR014009">
    <property type="entry name" value="PIK_FAT"/>
</dbReference>
<protein>
    <recommendedName>
        <fullName evidence="5 16">Serine/threonine-protein kinase Tel1</fullName>
        <ecNumber evidence="4 16">2.7.11.1</ecNumber>
    </recommendedName>
</protein>
<dbReference type="PROSITE" id="PS00916">
    <property type="entry name" value="PI3_4_KINASE_2"/>
    <property type="match status" value="1"/>
</dbReference>
<dbReference type="GO" id="GO:0004674">
    <property type="term" value="F:protein serine/threonine kinase activity"/>
    <property type="evidence" value="ECO:0007669"/>
    <property type="project" value="UniProtKB-KW"/>
</dbReference>
<evidence type="ECO:0000313" key="21">
    <source>
        <dbReference type="EMBL" id="ORX39340.1"/>
    </source>
</evidence>
<comment type="catalytic activity">
    <reaction evidence="14 16">
        <text>L-threonyl-[protein] + ATP = O-phospho-L-threonyl-[protein] + ADP + H(+)</text>
        <dbReference type="Rhea" id="RHEA:46608"/>
        <dbReference type="Rhea" id="RHEA-COMP:11060"/>
        <dbReference type="Rhea" id="RHEA-COMP:11605"/>
        <dbReference type="ChEBI" id="CHEBI:15378"/>
        <dbReference type="ChEBI" id="CHEBI:30013"/>
        <dbReference type="ChEBI" id="CHEBI:30616"/>
        <dbReference type="ChEBI" id="CHEBI:61977"/>
        <dbReference type="ChEBI" id="CHEBI:456216"/>
        <dbReference type="EC" id="2.7.11.1"/>
    </reaction>
</comment>
<dbReference type="InterPro" id="IPR018936">
    <property type="entry name" value="PI3/4_kinase_CS"/>
</dbReference>
<dbReference type="PANTHER" id="PTHR37079:SF4">
    <property type="entry name" value="SERINE_THREONINE-PROTEIN KINASE ATM"/>
    <property type="match status" value="1"/>
</dbReference>
<keyword evidence="16" id="KW-0158">Chromosome</keyword>
<dbReference type="Pfam" id="PF02260">
    <property type="entry name" value="FATC"/>
    <property type="match status" value="1"/>
</dbReference>
<evidence type="ECO:0000313" key="22">
    <source>
        <dbReference type="Proteomes" id="UP000193218"/>
    </source>
</evidence>
<name>A0A1Y1UMR3_9TREE</name>
<dbReference type="PANTHER" id="PTHR37079">
    <property type="entry name" value="SERINE/THREONINE-PROTEIN KINASE ATM"/>
    <property type="match status" value="1"/>
</dbReference>
<dbReference type="SUPFAM" id="SSF48371">
    <property type="entry name" value="ARM repeat"/>
    <property type="match status" value="1"/>
</dbReference>
<dbReference type="GO" id="GO:0106310">
    <property type="term" value="F:protein serine kinase activity"/>
    <property type="evidence" value="ECO:0007669"/>
    <property type="project" value="RHEA"/>
</dbReference>
<dbReference type="GO" id="GO:0006325">
    <property type="term" value="P:chromatin organization"/>
    <property type="evidence" value="ECO:0007669"/>
    <property type="project" value="UniProtKB-KW"/>
</dbReference>
<feature type="domain" description="FATC" evidence="20">
    <location>
        <begin position="2968"/>
        <end position="3000"/>
    </location>
</feature>
<keyword evidence="22" id="KW-1185">Reference proteome</keyword>
<dbReference type="GO" id="GO:0006281">
    <property type="term" value="P:DNA repair"/>
    <property type="evidence" value="ECO:0007669"/>
    <property type="project" value="InterPro"/>
</dbReference>
<keyword evidence="11 16" id="KW-0067">ATP-binding</keyword>
<keyword evidence="16" id="KW-0779">Telomere</keyword>
<evidence type="ECO:0000256" key="8">
    <source>
        <dbReference type="ARBA" id="ARBA00022741"/>
    </source>
</evidence>
<evidence type="ECO:0000256" key="7">
    <source>
        <dbReference type="ARBA" id="ARBA00022679"/>
    </source>
</evidence>
<accession>A0A1Y1UMR3</accession>
<keyword evidence="9 16" id="KW-0227">DNA damage</keyword>
<evidence type="ECO:0000256" key="5">
    <source>
        <dbReference type="ARBA" id="ARBA00014619"/>
    </source>
</evidence>
<dbReference type="SMART" id="SM01342">
    <property type="entry name" value="TAN"/>
    <property type="match status" value="1"/>
</dbReference>
<keyword evidence="16" id="KW-0156">Chromatin regulator</keyword>
<comment type="caution">
    <text evidence="21">The sequence shown here is derived from an EMBL/GenBank/DDBJ whole genome shotgun (WGS) entry which is preliminary data.</text>
</comment>
<feature type="domain" description="FAT" evidence="19">
    <location>
        <begin position="1942"/>
        <end position="2542"/>
    </location>
</feature>
<dbReference type="InterPro" id="IPR021668">
    <property type="entry name" value="TAN"/>
</dbReference>
<dbReference type="PROSITE" id="PS50290">
    <property type="entry name" value="PI3_4_KINASE_3"/>
    <property type="match status" value="1"/>
</dbReference>
<evidence type="ECO:0000259" key="18">
    <source>
        <dbReference type="PROSITE" id="PS50290"/>
    </source>
</evidence>
<dbReference type="InterPro" id="IPR000403">
    <property type="entry name" value="PI3/4_kinase_cat_dom"/>
</dbReference>
<organism evidence="21 22">
    <name type="scientific">Kockovaella imperatae</name>
    <dbReference type="NCBI Taxonomy" id="4999"/>
    <lineage>
        <taxon>Eukaryota</taxon>
        <taxon>Fungi</taxon>
        <taxon>Dikarya</taxon>
        <taxon>Basidiomycota</taxon>
        <taxon>Agaricomycotina</taxon>
        <taxon>Tremellomycetes</taxon>
        <taxon>Tremellales</taxon>
        <taxon>Cuniculitremaceae</taxon>
        <taxon>Kockovaella</taxon>
    </lineage>
</organism>
<dbReference type="GO" id="GO:0005524">
    <property type="term" value="F:ATP binding"/>
    <property type="evidence" value="ECO:0007669"/>
    <property type="project" value="UniProtKB-KW"/>
</dbReference>
<evidence type="ECO:0000256" key="13">
    <source>
        <dbReference type="ARBA" id="ARBA00025079"/>
    </source>
</evidence>
<dbReference type="InterPro" id="IPR003152">
    <property type="entry name" value="FATC_dom"/>
</dbReference>
<feature type="region of interest" description="Disordered" evidence="17">
    <location>
        <begin position="1710"/>
        <end position="1730"/>
    </location>
</feature>
<evidence type="ECO:0000256" key="17">
    <source>
        <dbReference type="SAM" id="MobiDB-lite"/>
    </source>
</evidence>
<evidence type="ECO:0000256" key="11">
    <source>
        <dbReference type="ARBA" id="ARBA00022840"/>
    </source>
</evidence>
<dbReference type="Proteomes" id="UP000193218">
    <property type="component" value="Unassembled WGS sequence"/>
</dbReference>
<comment type="subunit">
    <text evidence="3">Associates with DNA double-strand breaks.</text>
</comment>
<dbReference type="Gene3D" id="1.10.1070.11">
    <property type="entry name" value="Phosphatidylinositol 3-/4-kinase, catalytic domain"/>
    <property type="match status" value="1"/>
</dbReference>
<dbReference type="InterPro" id="IPR016024">
    <property type="entry name" value="ARM-type_fold"/>
</dbReference>
<comment type="subcellular location">
    <subcellularLocation>
        <location evidence="16">Chromosome</location>
        <location evidence="16">Telomere</location>
    </subcellularLocation>
    <subcellularLocation>
        <location evidence="1 16">Nucleus</location>
    </subcellularLocation>
</comment>
<reference evidence="21 22" key="1">
    <citation type="submission" date="2017-03" db="EMBL/GenBank/DDBJ databases">
        <title>Widespread Adenine N6-methylation of Active Genes in Fungi.</title>
        <authorList>
            <consortium name="DOE Joint Genome Institute"/>
            <person name="Mondo S.J."/>
            <person name="Dannebaum R.O."/>
            <person name="Kuo R.C."/>
            <person name="Louie K.B."/>
            <person name="Bewick A.J."/>
            <person name="Labutti K."/>
            <person name="Haridas S."/>
            <person name="Kuo A."/>
            <person name="Salamov A."/>
            <person name="Ahrendt S.R."/>
            <person name="Lau R."/>
            <person name="Bowen B.P."/>
            <person name="Lipzen A."/>
            <person name="Sullivan W."/>
            <person name="Andreopoulos W.B."/>
            <person name="Clum A."/>
            <person name="Lindquist E."/>
            <person name="Daum C."/>
            <person name="Northen T.R."/>
            <person name="Ramamoorthy G."/>
            <person name="Schmitz R.J."/>
            <person name="Gryganskyi A."/>
            <person name="Culley D."/>
            <person name="Magnuson J."/>
            <person name="James T.Y."/>
            <person name="O'Malley M.A."/>
            <person name="Stajich J.E."/>
            <person name="Spatafora J.W."/>
            <person name="Visel A."/>
            <person name="Grigoriev I.V."/>
        </authorList>
    </citation>
    <scope>NUCLEOTIDE SEQUENCE [LARGE SCALE GENOMIC DNA]</scope>
    <source>
        <strain evidence="21 22">NRRL Y-17943</strain>
    </source>
</reference>
<evidence type="ECO:0000256" key="12">
    <source>
        <dbReference type="ARBA" id="ARBA00023242"/>
    </source>
</evidence>
<dbReference type="InterPro" id="IPR038980">
    <property type="entry name" value="ATM_plant"/>
</dbReference>
<evidence type="ECO:0000259" key="20">
    <source>
        <dbReference type="PROSITE" id="PS51190"/>
    </source>
</evidence>
<dbReference type="RefSeq" id="XP_021873203.1">
    <property type="nucleotide sequence ID" value="XM_022015162.1"/>
</dbReference>
<evidence type="ECO:0000256" key="9">
    <source>
        <dbReference type="ARBA" id="ARBA00022763"/>
    </source>
</evidence>
<evidence type="ECO:0000256" key="1">
    <source>
        <dbReference type="ARBA" id="ARBA00004123"/>
    </source>
</evidence>
<dbReference type="GO" id="GO:0000781">
    <property type="term" value="C:chromosome, telomeric region"/>
    <property type="evidence" value="ECO:0007669"/>
    <property type="project" value="UniProtKB-SubCell"/>
</dbReference>
<dbReference type="SMART" id="SM00146">
    <property type="entry name" value="PI3Kc"/>
    <property type="match status" value="1"/>
</dbReference>
<dbReference type="SUPFAM" id="SSF56112">
    <property type="entry name" value="Protein kinase-like (PK-like)"/>
    <property type="match status" value="1"/>
</dbReference>